<dbReference type="Proteomes" id="UP000095558">
    <property type="component" value="Unassembled WGS sequence"/>
</dbReference>
<dbReference type="RefSeq" id="WP_172676173.1">
    <property type="nucleotide sequence ID" value="NZ_CYYT01000013.1"/>
</dbReference>
<evidence type="ECO:0000313" key="3">
    <source>
        <dbReference type="Proteomes" id="UP000095558"/>
    </source>
</evidence>
<dbReference type="STRING" id="84024.ERS852471_01911"/>
<feature type="compositionally biased region" description="Basic and acidic residues" evidence="1">
    <location>
        <begin position="1"/>
        <end position="22"/>
    </location>
</feature>
<evidence type="ECO:0000256" key="1">
    <source>
        <dbReference type="SAM" id="MobiDB-lite"/>
    </source>
</evidence>
<name>A0A174FI83_9CLOT</name>
<accession>A0A174FI83</accession>
<proteinExistence type="predicted"/>
<dbReference type="AlphaFoldDB" id="A0A174FI83"/>
<gene>
    <name evidence="2" type="ORF">ERS852470_02485</name>
</gene>
<reference evidence="2 3" key="1">
    <citation type="submission" date="2015-09" db="EMBL/GenBank/DDBJ databases">
        <authorList>
            <consortium name="Pathogen Informatics"/>
        </authorList>
    </citation>
    <scope>NUCLEOTIDE SEQUENCE [LARGE SCALE GENOMIC DNA]</scope>
    <source>
        <strain evidence="2 3">2789STDY5834855</strain>
    </source>
</reference>
<protein>
    <submittedName>
        <fullName evidence="2">Uncharacterized protein</fullName>
    </submittedName>
</protein>
<dbReference type="EMBL" id="CYZV01000026">
    <property type="protein sequence ID" value="CUO48359.1"/>
    <property type="molecule type" value="Genomic_DNA"/>
</dbReference>
<organism evidence="2 3">
    <name type="scientific">Clostridium disporicum</name>
    <dbReference type="NCBI Taxonomy" id="84024"/>
    <lineage>
        <taxon>Bacteria</taxon>
        <taxon>Bacillati</taxon>
        <taxon>Bacillota</taxon>
        <taxon>Clostridia</taxon>
        <taxon>Eubacteriales</taxon>
        <taxon>Clostridiaceae</taxon>
        <taxon>Clostridium</taxon>
    </lineage>
</organism>
<evidence type="ECO:0000313" key="2">
    <source>
        <dbReference type="EMBL" id="CUO48359.1"/>
    </source>
</evidence>
<dbReference type="GeneID" id="83013722"/>
<feature type="region of interest" description="Disordered" evidence="1">
    <location>
        <begin position="1"/>
        <end position="56"/>
    </location>
</feature>
<sequence>MDNNKNRMKDRPKSKNELRKIDPTGNSEVGIENGERIGAHAHNKKSYKTYEWMQDK</sequence>